<comment type="similarity">
    <text evidence="1">Belongs to the glycosyltransferase 15 family.</text>
</comment>
<protein>
    <submittedName>
        <fullName evidence="4">Glycosyltransferase family 15 protein</fullName>
    </submittedName>
</protein>
<keyword evidence="2" id="KW-0808">Transferase</keyword>
<dbReference type="Pfam" id="PF01793">
    <property type="entry name" value="Glyco_transf_15"/>
    <property type="match status" value="1"/>
</dbReference>
<organism evidence="4 5">
    <name type="scientific">Roridomyces roridus</name>
    <dbReference type="NCBI Taxonomy" id="1738132"/>
    <lineage>
        <taxon>Eukaryota</taxon>
        <taxon>Fungi</taxon>
        <taxon>Dikarya</taxon>
        <taxon>Basidiomycota</taxon>
        <taxon>Agaricomycotina</taxon>
        <taxon>Agaricomycetes</taxon>
        <taxon>Agaricomycetidae</taxon>
        <taxon>Agaricales</taxon>
        <taxon>Marasmiineae</taxon>
        <taxon>Mycenaceae</taxon>
        <taxon>Roridomyces</taxon>
    </lineage>
</organism>
<proteinExistence type="inferred from homology"/>
<dbReference type="GO" id="GO:0006487">
    <property type="term" value="P:protein N-linked glycosylation"/>
    <property type="evidence" value="ECO:0007669"/>
    <property type="project" value="TreeGrafter"/>
</dbReference>
<sequence length="374" mass="42925">MRSGHSARASSTPSSTASSMTIPRRYAFLAVTAAFLVIIFLAHQNGYTLPPHGPSRFGIGASASGAASYTAAIVYLLSVLPGPRPPHQIFDSMSLMQKHIPWRHQWPILLLHAEAYDDSDSRELFVEMLRDKAAEHGLSVEVIDGMVRRLEFVRTDHELPEGIPATGANDDPIWAQEWPGYHMMCSFYSHKIFSHPRIKDLTYYLRLDDDSSVLSPTCIDPFEYMHVHNKSYAYQHVSPDMGWVTDGLWPFISNYAKRHPNVEAQLARNDWQWPEGRTWPGVESEYGRSENFPSYETNFDLVKVPRWRTPEMQDFLKELASEPKRFYFSRWGDAPIRMAQVAMFLDMEKEVHQMCEISYAHKAFTFEECPCVPL</sequence>
<name>A0AAD7CL49_9AGAR</name>
<feature type="transmembrane region" description="Helical" evidence="3">
    <location>
        <begin position="26"/>
        <end position="45"/>
    </location>
</feature>
<dbReference type="SUPFAM" id="SSF53448">
    <property type="entry name" value="Nucleotide-diphospho-sugar transferases"/>
    <property type="match status" value="1"/>
</dbReference>
<dbReference type="GO" id="GO:0016020">
    <property type="term" value="C:membrane"/>
    <property type="evidence" value="ECO:0007669"/>
    <property type="project" value="InterPro"/>
</dbReference>
<gene>
    <name evidence="4" type="ORF">FB45DRAFT_890211</name>
</gene>
<dbReference type="InterPro" id="IPR002685">
    <property type="entry name" value="Glyco_trans_15"/>
</dbReference>
<dbReference type="Gene3D" id="3.90.550.10">
    <property type="entry name" value="Spore Coat Polysaccharide Biosynthesis Protein SpsA, Chain A"/>
    <property type="match status" value="1"/>
</dbReference>
<dbReference type="EMBL" id="JARKIF010000001">
    <property type="protein sequence ID" value="KAJ7651302.1"/>
    <property type="molecule type" value="Genomic_DNA"/>
</dbReference>
<dbReference type="PANTHER" id="PTHR31121:SF6">
    <property type="entry name" value="ALPHA-1,2 MANNOSYLTRANSFERASE KTR1"/>
    <property type="match status" value="1"/>
</dbReference>
<dbReference type="GO" id="GO:0000026">
    <property type="term" value="F:alpha-1,2-mannosyltransferase activity"/>
    <property type="evidence" value="ECO:0007669"/>
    <property type="project" value="TreeGrafter"/>
</dbReference>
<keyword evidence="5" id="KW-1185">Reference proteome</keyword>
<dbReference type="InterPro" id="IPR029044">
    <property type="entry name" value="Nucleotide-diphossugar_trans"/>
</dbReference>
<evidence type="ECO:0000256" key="1">
    <source>
        <dbReference type="ARBA" id="ARBA00007677"/>
    </source>
</evidence>
<evidence type="ECO:0000313" key="5">
    <source>
        <dbReference type="Proteomes" id="UP001221142"/>
    </source>
</evidence>
<evidence type="ECO:0000256" key="2">
    <source>
        <dbReference type="ARBA" id="ARBA00022679"/>
    </source>
</evidence>
<keyword evidence="3" id="KW-0812">Transmembrane</keyword>
<dbReference type="GO" id="GO:0005794">
    <property type="term" value="C:Golgi apparatus"/>
    <property type="evidence" value="ECO:0007669"/>
    <property type="project" value="TreeGrafter"/>
</dbReference>
<dbReference type="PANTHER" id="PTHR31121">
    <property type="entry name" value="ALPHA-1,2 MANNOSYLTRANSFERASE KTR1"/>
    <property type="match status" value="1"/>
</dbReference>
<dbReference type="GO" id="GO:0000032">
    <property type="term" value="P:cell wall mannoprotein biosynthetic process"/>
    <property type="evidence" value="ECO:0007669"/>
    <property type="project" value="TreeGrafter"/>
</dbReference>
<accession>A0AAD7CL49</accession>
<comment type="caution">
    <text evidence="4">The sequence shown here is derived from an EMBL/GenBank/DDBJ whole genome shotgun (WGS) entry which is preliminary data.</text>
</comment>
<keyword evidence="3" id="KW-0472">Membrane</keyword>
<evidence type="ECO:0000256" key="3">
    <source>
        <dbReference type="SAM" id="Phobius"/>
    </source>
</evidence>
<keyword evidence="3" id="KW-1133">Transmembrane helix</keyword>
<dbReference type="AlphaFoldDB" id="A0AAD7CL49"/>
<feature type="transmembrane region" description="Helical" evidence="3">
    <location>
        <begin position="57"/>
        <end position="80"/>
    </location>
</feature>
<evidence type="ECO:0000313" key="4">
    <source>
        <dbReference type="EMBL" id="KAJ7651302.1"/>
    </source>
</evidence>
<dbReference type="Proteomes" id="UP001221142">
    <property type="component" value="Unassembled WGS sequence"/>
</dbReference>
<reference evidence="4" key="1">
    <citation type="submission" date="2023-03" db="EMBL/GenBank/DDBJ databases">
        <title>Massive genome expansion in bonnet fungi (Mycena s.s.) driven by repeated elements and novel gene families across ecological guilds.</title>
        <authorList>
            <consortium name="Lawrence Berkeley National Laboratory"/>
            <person name="Harder C.B."/>
            <person name="Miyauchi S."/>
            <person name="Viragh M."/>
            <person name="Kuo A."/>
            <person name="Thoen E."/>
            <person name="Andreopoulos B."/>
            <person name="Lu D."/>
            <person name="Skrede I."/>
            <person name="Drula E."/>
            <person name="Henrissat B."/>
            <person name="Morin E."/>
            <person name="Kohler A."/>
            <person name="Barry K."/>
            <person name="LaButti K."/>
            <person name="Morin E."/>
            <person name="Salamov A."/>
            <person name="Lipzen A."/>
            <person name="Mereny Z."/>
            <person name="Hegedus B."/>
            <person name="Baldrian P."/>
            <person name="Stursova M."/>
            <person name="Weitz H."/>
            <person name="Taylor A."/>
            <person name="Grigoriev I.V."/>
            <person name="Nagy L.G."/>
            <person name="Martin F."/>
            <person name="Kauserud H."/>
        </authorList>
    </citation>
    <scope>NUCLEOTIDE SEQUENCE</scope>
    <source>
        <strain evidence="4">9284</strain>
    </source>
</reference>